<dbReference type="SUPFAM" id="SSF143120">
    <property type="entry name" value="YefM-like"/>
    <property type="match status" value="1"/>
</dbReference>
<reference evidence="3 4" key="1">
    <citation type="submission" date="2014-05" db="EMBL/GenBank/DDBJ databases">
        <title>ATOL: Assembling a taxonomically balanced genome-scale reconstruction of the evolutionary history of the Enterobacteriaceae.</title>
        <authorList>
            <person name="Plunkett G.III."/>
            <person name="Neeno-Eckwall E.C."/>
            <person name="Glasner J.D."/>
            <person name="Perna N.T."/>
        </authorList>
    </citation>
    <scope>NUCLEOTIDE SEQUENCE [LARGE SCALE GENOMIC DNA]</scope>
    <source>
        <strain evidence="3 4">ATCC 33301</strain>
    </source>
</reference>
<dbReference type="eggNOG" id="COG2161">
    <property type="taxonomic scope" value="Bacteria"/>
</dbReference>
<dbReference type="Gene3D" id="6.10.250.330">
    <property type="match status" value="1"/>
</dbReference>
<name>A0A085JM01_9GAMM</name>
<dbReference type="Gene3D" id="3.40.1620.10">
    <property type="entry name" value="YefM-like domain"/>
    <property type="match status" value="1"/>
</dbReference>
<dbReference type="Proteomes" id="UP000028602">
    <property type="component" value="Unassembled WGS sequence"/>
</dbReference>
<evidence type="ECO:0000313" key="3">
    <source>
        <dbReference type="EMBL" id="KFD21497.1"/>
    </source>
</evidence>
<proteinExistence type="inferred from homology"/>
<dbReference type="NCBIfam" id="TIGR01552">
    <property type="entry name" value="phd_fam"/>
    <property type="match status" value="1"/>
</dbReference>
<protein>
    <recommendedName>
        <fullName evidence="2">Antitoxin</fullName>
    </recommendedName>
</protein>
<keyword evidence="4" id="KW-1185">Reference proteome</keyword>
<dbReference type="OrthoDB" id="9802003at2"/>
<comment type="caution">
    <text evidence="3">The sequence shown here is derived from an EMBL/GenBank/DDBJ whole genome shotgun (WGS) entry which is preliminary data.</text>
</comment>
<comment type="similarity">
    <text evidence="1 2">Belongs to the phD/YefM antitoxin family.</text>
</comment>
<dbReference type="AlphaFoldDB" id="A0A085JM01"/>
<dbReference type="Pfam" id="PF02604">
    <property type="entry name" value="PhdYeFM_antitox"/>
    <property type="match status" value="1"/>
</dbReference>
<dbReference type="RefSeq" id="WP_029991719.1">
    <property type="nucleotide sequence ID" value="NZ_ATMJ01000079.1"/>
</dbReference>
<dbReference type="InterPro" id="IPR006442">
    <property type="entry name" value="Antitoxin_Phd/YefM"/>
</dbReference>
<accession>A0A085JM01</accession>
<evidence type="ECO:0000256" key="2">
    <source>
        <dbReference type="RuleBase" id="RU362080"/>
    </source>
</evidence>
<organism evidence="3 4">
    <name type="scientific">Tatumella ptyseos ATCC 33301</name>
    <dbReference type="NCBI Taxonomy" id="1005995"/>
    <lineage>
        <taxon>Bacteria</taxon>
        <taxon>Pseudomonadati</taxon>
        <taxon>Pseudomonadota</taxon>
        <taxon>Gammaproteobacteria</taxon>
        <taxon>Enterobacterales</taxon>
        <taxon>Erwiniaceae</taxon>
        <taxon>Tatumella</taxon>
    </lineage>
</organism>
<dbReference type="InterPro" id="IPR051405">
    <property type="entry name" value="phD/YefM_antitoxin"/>
</dbReference>
<dbReference type="EMBL" id="JMPR01000015">
    <property type="protein sequence ID" value="KFD21497.1"/>
    <property type="molecule type" value="Genomic_DNA"/>
</dbReference>
<dbReference type="InterPro" id="IPR036165">
    <property type="entry name" value="YefM-like_sf"/>
</dbReference>
<gene>
    <name evidence="3" type="primary">yefM</name>
    <name evidence="3" type="ORF">GTPT_0803</name>
</gene>
<evidence type="ECO:0000313" key="4">
    <source>
        <dbReference type="Proteomes" id="UP000028602"/>
    </source>
</evidence>
<evidence type="ECO:0000256" key="1">
    <source>
        <dbReference type="ARBA" id="ARBA00009981"/>
    </source>
</evidence>
<comment type="function">
    <text evidence="2">Antitoxin component of a type II toxin-antitoxin (TA) system.</text>
</comment>
<dbReference type="PANTHER" id="PTHR33713">
    <property type="entry name" value="ANTITOXIN YAFN-RELATED"/>
    <property type="match status" value="1"/>
</dbReference>
<sequence length="83" mass="9350">MKAVSYSEARQNLSATMIQTVEDRSPILITRQNGESCVLMSLEEFNSLEETAYLLRSPKNARRLMDSVDSLKNGNGVERNVIE</sequence>
<dbReference type="NCBIfam" id="NF008499">
    <property type="entry name" value="PRK11409.1"/>
    <property type="match status" value="1"/>
</dbReference>
<dbReference type="PANTHER" id="PTHR33713:SF6">
    <property type="entry name" value="ANTITOXIN YEFM"/>
    <property type="match status" value="1"/>
</dbReference>